<comment type="catalytic activity">
    <reaction evidence="1">
        <text>Hydrolyzes single-stranded DNA or mismatched double-stranded DNA and polynucleotides, releasing free uracil.</text>
        <dbReference type="EC" id="3.2.2.27"/>
    </reaction>
</comment>
<evidence type="ECO:0000256" key="6">
    <source>
        <dbReference type="ARBA" id="ARBA00022723"/>
    </source>
</evidence>
<organism evidence="14 15">
    <name type="scientific">Jannaschia ovalis</name>
    <dbReference type="NCBI Taxonomy" id="3038773"/>
    <lineage>
        <taxon>Bacteria</taxon>
        <taxon>Pseudomonadati</taxon>
        <taxon>Pseudomonadota</taxon>
        <taxon>Alphaproteobacteria</taxon>
        <taxon>Rhodobacterales</taxon>
        <taxon>Roseobacteraceae</taxon>
        <taxon>Jannaschia</taxon>
    </lineage>
</organism>
<evidence type="ECO:0000259" key="13">
    <source>
        <dbReference type="SMART" id="SM00986"/>
    </source>
</evidence>
<accession>A0ABY8LDY2</accession>
<comment type="similarity">
    <text evidence="2">Belongs to the uracil-DNA glycosylase (UDG) superfamily. Type 4 (UDGa) family.</text>
</comment>
<dbReference type="RefSeq" id="WP_279966406.1">
    <property type="nucleotide sequence ID" value="NZ_CP122537.1"/>
</dbReference>
<keyword evidence="11" id="KW-0234">DNA repair</keyword>
<gene>
    <name evidence="14" type="ORF">P8627_04455</name>
</gene>
<dbReference type="PANTHER" id="PTHR33693">
    <property type="entry name" value="TYPE-5 URACIL-DNA GLYCOSYLASE"/>
    <property type="match status" value="1"/>
</dbReference>
<dbReference type="Gene3D" id="3.40.470.10">
    <property type="entry name" value="Uracil-DNA glycosylase-like domain"/>
    <property type="match status" value="1"/>
</dbReference>
<dbReference type="InterPro" id="IPR005122">
    <property type="entry name" value="Uracil-DNA_glycosylase-like"/>
</dbReference>
<sequence length="264" mass="28482">MLDDLDPHTARALLEWQLEMGCDEAIAEAPLNRYALPERMPAPAQATADAAPRSAAPPTEPGGAPDPVAEAERLAAAAPDLEGLREALAAYPWCDLRLGARNLVFSDGDPAARVMIVGEAPGREEDRQGRPFVGQAGQLLDRMLAAIGLSRSAEHANGAVYITNVLPWRPPSNRDPEPAEVAMMLPFLRRHVELADPEVLVLMGNHACGAVIGARGITRLRGKWAEGFGRPALPMLHPAYLLRQPAAKRETWADLLSLAARLER</sequence>
<dbReference type="InterPro" id="IPR051536">
    <property type="entry name" value="UDG_Type-4/5"/>
</dbReference>
<evidence type="ECO:0000256" key="11">
    <source>
        <dbReference type="ARBA" id="ARBA00023204"/>
    </source>
</evidence>
<dbReference type="SMART" id="SM00987">
    <property type="entry name" value="UreE_C"/>
    <property type="match status" value="1"/>
</dbReference>
<protein>
    <recommendedName>
        <fullName evidence="4">Type-4 uracil-DNA glycosylase</fullName>
        <ecNumber evidence="3">3.2.2.27</ecNumber>
    </recommendedName>
</protein>
<reference evidence="14 15" key="1">
    <citation type="submission" date="2023-04" db="EMBL/GenBank/DDBJ databases">
        <title>Jannaschia ovalis sp. nov., a marine bacterium isolated from sea tidal flat.</title>
        <authorList>
            <person name="Kwon D.Y."/>
            <person name="Kim J.-J."/>
        </authorList>
    </citation>
    <scope>NUCLEOTIDE SEQUENCE [LARGE SCALE GENOMIC DNA]</scope>
    <source>
        <strain evidence="14 15">GRR-S6-38</strain>
    </source>
</reference>
<evidence type="ECO:0000256" key="3">
    <source>
        <dbReference type="ARBA" id="ARBA00012030"/>
    </source>
</evidence>
<dbReference type="EC" id="3.2.2.27" evidence="3"/>
<evidence type="ECO:0000256" key="10">
    <source>
        <dbReference type="ARBA" id="ARBA00023014"/>
    </source>
</evidence>
<keyword evidence="8 14" id="KW-0378">Hydrolase</keyword>
<dbReference type="InterPro" id="IPR005273">
    <property type="entry name" value="Ura-DNA_glyco_family4"/>
</dbReference>
<evidence type="ECO:0000313" key="15">
    <source>
        <dbReference type="Proteomes" id="UP001243420"/>
    </source>
</evidence>
<dbReference type="EMBL" id="CP122537">
    <property type="protein sequence ID" value="WGH79523.1"/>
    <property type="molecule type" value="Genomic_DNA"/>
</dbReference>
<keyword evidence="6" id="KW-0479">Metal-binding</keyword>
<keyword evidence="9" id="KW-0408">Iron</keyword>
<name>A0ABY8LDY2_9RHOB</name>
<feature type="compositionally biased region" description="Low complexity" evidence="12">
    <location>
        <begin position="42"/>
        <end position="57"/>
    </location>
</feature>
<keyword evidence="5" id="KW-0004">4Fe-4S</keyword>
<dbReference type="CDD" id="cd10030">
    <property type="entry name" value="UDG-F4_TTUDGA_SPO1dp_like"/>
    <property type="match status" value="1"/>
</dbReference>
<proteinExistence type="inferred from homology"/>
<evidence type="ECO:0000256" key="9">
    <source>
        <dbReference type="ARBA" id="ARBA00023004"/>
    </source>
</evidence>
<evidence type="ECO:0000256" key="1">
    <source>
        <dbReference type="ARBA" id="ARBA00001400"/>
    </source>
</evidence>
<dbReference type="SMART" id="SM00986">
    <property type="entry name" value="UDG"/>
    <property type="match status" value="1"/>
</dbReference>
<evidence type="ECO:0000256" key="2">
    <source>
        <dbReference type="ARBA" id="ARBA00006521"/>
    </source>
</evidence>
<dbReference type="InterPro" id="IPR036895">
    <property type="entry name" value="Uracil-DNA_glycosylase-like_sf"/>
</dbReference>
<dbReference type="SUPFAM" id="SSF52141">
    <property type="entry name" value="Uracil-DNA glycosylase-like"/>
    <property type="match status" value="1"/>
</dbReference>
<keyword evidence="7" id="KW-0227">DNA damage</keyword>
<feature type="domain" description="Uracil-DNA glycosylase-like" evidence="13">
    <location>
        <begin position="105"/>
        <end position="256"/>
    </location>
</feature>
<evidence type="ECO:0000256" key="7">
    <source>
        <dbReference type="ARBA" id="ARBA00022763"/>
    </source>
</evidence>
<evidence type="ECO:0000256" key="12">
    <source>
        <dbReference type="SAM" id="MobiDB-lite"/>
    </source>
</evidence>
<dbReference type="PANTHER" id="PTHR33693:SF1">
    <property type="entry name" value="TYPE-4 URACIL-DNA GLYCOSYLASE"/>
    <property type="match status" value="1"/>
</dbReference>
<evidence type="ECO:0000313" key="14">
    <source>
        <dbReference type="EMBL" id="WGH79523.1"/>
    </source>
</evidence>
<dbReference type="Proteomes" id="UP001243420">
    <property type="component" value="Chromosome"/>
</dbReference>
<feature type="region of interest" description="Disordered" evidence="12">
    <location>
        <begin position="42"/>
        <end position="67"/>
    </location>
</feature>
<keyword evidence="14" id="KW-0326">Glycosidase</keyword>
<dbReference type="GO" id="GO:0004844">
    <property type="term" value="F:uracil DNA N-glycosylase activity"/>
    <property type="evidence" value="ECO:0007669"/>
    <property type="project" value="UniProtKB-EC"/>
</dbReference>
<evidence type="ECO:0000256" key="4">
    <source>
        <dbReference type="ARBA" id="ARBA00019403"/>
    </source>
</evidence>
<dbReference type="Pfam" id="PF03167">
    <property type="entry name" value="UDG"/>
    <property type="match status" value="1"/>
</dbReference>
<evidence type="ECO:0000256" key="5">
    <source>
        <dbReference type="ARBA" id="ARBA00022485"/>
    </source>
</evidence>
<keyword evidence="10" id="KW-0411">Iron-sulfur</keyword>
<dbReference type="NCBIfam" id="TIGR00758">
    <property type="entry name" value="UDG_fam4"/>
    <property type="match status" value="1"/>
</dbReference>
<evidence type="ECO:0000256" key="8">
    <source>
        <dbReference type="ARBA" id="ARBA00022801"/>
    </source>
</evidence>
<keyword evidence="15" id="KW-1185">Reference proteome</keyword>